<dbReference type="PRINTS" id="PR00412">
    <property type="entry name" value="EPOXHYDRLASE"/>
</dbReference>
<name>A0ABS4TNU9_9PSEU</name>
<dbReference type="Pfam" id="PF00561">
    <property type="entry name" value="Abhydrolase_1"/>
    <property type="match status" value="1"/>
</dbReference>
<evidence type="ECO:0000313" key="2">
    <source>
        <dbReference type="EMBL" id="MBP2325640.1"/>
    </source>
</evidence>
<dbReference type="InterPro" id="IPR029058">
    <property type="entry name" value="AB_hydrolase_fold"/>
</dbReference>
<organism evidence="2 3">
    <name type="scientific">Kibdelosporangium banguiense</name>
    <dbReference type="NCBI Taxonomy" id="1365924"/>
    <lineage>
        <taxon>Bacteria</taxon>
        <taxon>Bacillati</taxon>
        <taxon>Actinomycetota</taxon>
        <taxon>Actinomycetes</taxon>
        <taxon>Pseudonocardiales</taxon>
        <taxon>Pseudonocardiaceae</taxon>
        <taxon>Kibdelosporangium</taxon>
    </lineage>
</organism>
<dbReference type="SUPFAM" id="SSF53474">
    <property type="entry name" value="alpha/beta-Hydrolases"/>
    <property type="match status" value="1"/>
</dbReference>
<dbReference type="RefSeq" id="WP_209642815.1">
    <property type="nucleotide sequence ID" value="NZ_JAGINW010000001.1"/>
</dbReference>
<dbReference type="Proteomes" id="UP001519332">
    <property type="component" value="Unassembled WGS sequence"/>
</dbReference>
<dbReference type="PRINTS" id="PR00111">
    <property type="entry name" value="ABHYDROLASE"/>
</dbReference>
<keyword evidence="3" id="KW-1185">Reference proteome</keyword>
<accession>A0ABS4TNU9</accession>
<dbReference type="EC" id="3.1.1.-" evidence="2"/>
<dbReference type="PANTHER" id="PTHR43798:SF33">
    <property type="entry name" value="HYDROLASE, PUTATIVE (AFU_ORTHOLOGUE AFUA_2G14860)-RELATED"/>
    <property type="match status" value="1"/>
</dbReference>
<comment type="caution">
    <text evidence="2">The sequence shown here is derived from an EMBL/GenBank/DDBJ whole genome shotgun (WGS) entry which is preliminary data.</text>
</comment>
<feature type="domain" description="AB hydrolase-1" evidence="1">
    <location>
        <begin position="29"/>
        <end position="257"/>
    </location>
</feature>
<reference evidence="2 3" key="1">
    <citation type="submission" date="2021-03" db="EMBL/GenBank/DDBJ databases">
        <title>Sequencing the genomes of 1000 actinobacteria strains.</title>
        <authorList>
            <person name="Klenk H.-P."/>
        </authorList>
    </citation>
    <scope>NUCLEOTIDE SEQUENCE [LARGE SCALE GENOMIC DNA]</scope>
    <source>
        <strain evidence="2 3">DSM 46670</strain>
    </source>
</reference>
<dbReference type="PANTHER" id="PTHR43798">
    <property type="entry name" value="MONOACYLGLYCEROL LIPASE"/>
    <property type="match status" value="1"/>
</dbReference>
<evidence type="ECO:0000259" key="1">
    <source>
        <dbReference type="Pfam" id="PF00561"/>
    </source>
</evidence>
<dbReference type="InterPro" id="IPR050266">
    <property type="entry name" value="AB_hydrolase_sf"/>
</dbReference>
<keyword evidence="2" id="KW-0378">Hydrolase</keyword>
<dbReference type="GO" id="GO:0016787">
    <property type="term" value="F:hydrolase activity"/>
    <property type="evidence" value="ECO:0007669"/>
    <property type="project" value="UniProtKB-KW"/>
</dbReference>
<dbReference type="InterPro" id="IPR000639">
    <property type="entry name" value="Epox_hydrolase-like"/>
</dbReference>
<proteinExistence type="predicted"/>
<sequence length="273" mass="29802">MITAVHALICEDADVSIPLHVQEFGEGRPLLALHGLSGHGGRWRRFAASQLDGFRVIAPDLRGHGASVAYPPWNLEQFVADVLGVMDGLGLERVPVMGHSYGGAISVHLAAAAPERVERLVLVDPALGLDPVEGLQDAEEARQDKFFDDLAAARASQLDRWPFASDEQLQDELDTNFVQGEDGRWRRNYVAAMAVTAWSEMSRPLLIPPRTVPTLLLPALQADFVSPSMVEAYRAVLGDNLTVREIDCGHSIHLERPEEMGKVVNAFLQGATT</sequence>
<protein>
    <submittedName>
        <fullName evidence="2">Lipase</fullName>
        <ecNumber evidence="2">3.1.1.-</ecNumber>
    </submittedName>
</protein>
<dbReference type="Gene3D" id="3.40.50.1820">
    <property type="entry name" value="alpha/beta hydrolase"/>
    <property type="match status" value="1"/>
</dbReference>
<dbReference type="InterPro" id="IPR000073">
    <property type="entry name" value="AB_hydrolase_1"/>
</dbReference>
<evidence type="ECO:0000313" key="3">
    <source>
        <dbReference type="Proteomes" id="UP001519332"/>
    </source>
</evidence>
<dbReference type="EMBL" id="JAGINW010000001">
    <property type="protein sequence ID" value="MBP2325640.1"/>
    <property type="molecule type" value="Genomic_DNA"/>
</dbReference>
<gene>
    <name evidence="2" type="ORF">JOF56_006025</name>
</gene>